<gene>
    <name evidence="2" type="ordered locus">BLASA_4900</name>
</gene>
<evidence type="ECO:0000313" key="3">
    <source>
        <dbReference type="Proteomes" id="UP000007517"/>
    </source>
</evidence>
<dbReference type="Proteomes" id="UP000007517">
    <property type="component" value="Chromosome"/>
</dbReference>
<organism evidence="2 3">
    <name type="scientific">Blastococcus saxobsidens (strain DD2)</name>
    <dbReference type="NCBI Taxonomy" id="1146883"/>
    <lineage>
        <taxon>Bacteria</taxon>
        <taxon>Bacillati</taxon>
        <taxon>Actinomycetota</taxon>
        <taxon>Actinomycetes</taxon>
        <taxon>Geodermatophilales</taxon>
        <taxon>Geodermatophilaceae</taxon>
        <taxon>Blastococcus</taxon>
    </lineage>
</organism>
<sequence>MAALLTYPDGLSAAPRLTTVTVSAGDDGSAVVLLRPDSPAAQQLLARPFAVLQVAPQGCARVSLYGVTRRLPDRDGSGRVAYRVEAAAVRLGDHGEISVEACAYATACRAPLGREAVVLPFPRPGASEDGPTTGLAARYPDPPGRRIPCTPDEHP</sequence>
<evidence type="ECO:0000256" key="1">
    <source>
        <dbReference type="SAM" id="MobiDB-lite"/>
    </source>
</evidence>
<name>H6RU73_BLASD</name>
<dbReference type="SUPFAM" id="SSF50475">
    <property type="entry name" value="FMN-binding split barrel"/>
    <property type="match status" value="1"/>
</dbReference>
<evidence type="ECO:0000313" key="2">
    <source>
        <dbReference type="EMBL" id="CCG05680.1"/>
    </source>
</evidence>
<reference evidence="2 3" key="1">
    <citation type="journal article" date="2012" name="J. Bacteriol.">
        <title>Genome Sequence of Blastococcus saxobsidens DD2, a Stone-Inhabiting Bacterium.</title>
        <authorList>
            <person name="Chouaia B."/>
            <person name="Crotti E."/>
            <person name="Brusetti L."/>
            <person name="Daffonchio D."/>
            <person name="Essoussi I."/>
            <person name="Nouioui I."/>
            <person name="Sbissi I."/>
            <person name="Ghodhbane-Gtari F."/>
            <person name="Gtari M."/>
            <person name="Vacherie B."/>
            <person name="Barbe V."/>
            <person name="Medigue C."/>
            <person name="Gury J."/>
            <person name="Pujic P."/>
            <person name="Normand P."/>
        </authorList>
    </citation>
    <scope>NUCLEOTIDE SEQUENCE [LARGE SCALE GENOMIC DNA]</scope>
    <source>
        <strain evidence="2 3">DD2</strain>
    </source>
</reference>
<reference evidence="3" key="2">
    <citation type="submission" date="2012-02" db="EMBL/GenBank/DDBJ databases">
        <title>Complete genome sequence of Blastococcus saxobsidens strain DD2.</title>
        <authorList>
            <person name="Genoscope."/>
        </authorList>
    </citation>
    <scope>NUCLEOTIDE SEQUENCE [LARGE SCALE GENOMIC DNA]</scope>
    <source>
        <strain evidence="3">DD2</strain>
    </source>
</reference>
<dbReference type="KEGG" id="bsd:BLASA_4900"/>
<proteinExistence type="predicted"/>
<dbReference type="EMBL" id="FO117623">
    <property type="protein sequence ID" value="CCG05680.1"/>
    <property type="molecule type" value="Genomic_DNA"/>
</dbReference>
<keyword evidence="3" id="KW-1185">Reference proteome</keyword>
<dbReference type="AlphaFoldDB" id="H6RU73"/>
<dbReference type="STRING" id="1146883.BLASA_4900"/>
<protein>
    <submittedName>
        <fullName evidence="2">Uncharacterized protein</fullName>
    </submittedName>
</protein>
<dbReference type="HOGENOM" id="CLU_1692106_0_0_11"/>
<accession>H6RU73</accession>
<feature type="region of interest" description="Disordered" evidence="1">
    <location>
        <begin position="122"/>
        <end position="155"/>
    </location>
</feature>